<evidence type="ECO:0000256" key="13">
    <source>
        <dbReference type="ARBA" id="ARBA00048056"/>
    </source>
</evidence>
<dbReference type="PROSITE" id="PS01036">
    <property type="entry name" value="HSP70_3"/>
    <property type="match status" value="1"/>
</dbReference>
<feature type="signal peptide" evidence="16">
    <location>
        <begin position="1"/>
        <end position="39"/>
    </location>
</feature>
<evidence type="ECO:0000256" key="14">
    <source>
        <dbReference type="ARBA" id="ARBA00069311"/>
    </source>
</evidence>
<sequence length="672" mass="73389">MARLSSRNGAAKPFTAWTTIFYLLLVFIAPLAFFGTAHAQEDSVQDNYGTVIGIDLGTTYSCVGVMQNGKVEILVNDQGNRITPSYVAFTDEERLVGDAAKNQYAANPVRTIFDIKRLIGRKFDDKDVTKDTKNFPFKVVNKDGKPVVKVDVNKSPKTFTPEEVSAMVLGKMKEIAEGYLGKSVTHAVVTVPAYFNDAQRQATKDAGTIAGLNVLRVVNEPTAAAIAYGLDKTGDERQVIVYDLGGGTFDVSLLSIDNGVFEVLATAGDTHLGGEDFDHRVMDYFVKQYNKKNNVDITKDLKSMGKLKREVEKAKRTLSSQMSTRIEIESFHNGEDFSETLTRAKFEELNMDLFKKTLKPVEQVLKDAKVKKSEVDDIVLVGGSTRIPKVQALLEEFFGGKKASKGINPDEAVAFGAAVQGGVLSGEAGTEDVVLMDVNPLTLGIETTGGVMTKLIPRNTVIPTRKSQIFSTAADNQPTVLIQVYEGERSLTKDNNLLGKFELTSIPPAPRGVPQIEVSFDLDANGILKVSASDKGTGKAESITITNDKGRLSQEEIDRMVAEAEEFAEEDKAIKGKIEARNSLENYAFSLKNQVNDENGLGGQIDEDDKQTILDAVKEVTDWLEDNAAEATTEDFEEQKEQLSNVAYPITSKLYGSAPADEDDEPSGHDEL</sequence>
<dbReference type="Gene3D" id="1.20.1270.10">
    <property type="match status" value="1"/>
</dbReference>
<dbReference type="STRING" id="1509407.A0A0L1J4W2"/>
<dbReference type="OrthoDB" id="2401965at2759"/>
<dbReference type="GO" id="GO:0140662">
    <property type="term" value="F:ATP-dependent protein folding chaperone"/>
    <property type="evidence" value="ECO:0007669"/>
    <property type="project" value="InterPro"/>
</dbReference>
<organism evidence="17 18">
    <name type="scientific">Aspergillus nomiae NRRL (strain ATCC 15546 / NRRL 13137 / CBS 260.88 / M93)</name>
    <dbReference type="NCBI Taxonomy" id="1509407"/>
    <lineage>
        <taxon>Eukaryota</taxon>
        <taxon>Fungi</taxon>
        <taxon>Dikarya</taxon>
        <taxon>Ascomycota</taxon>
        <taxon>Pezizomycotina</taxon>
        <taxon>Eurotiomycetes</taxon>
        <taxon>Eurotiomycetidae</taxon>
        <taxon>Eurotiales</taxon>
        <taxon>Aspergillaceae</taxon>
        <taxon>Aspergillus</taxon>
        <taxon>Aspergillus subgen. Circumdati</taxon>
    </lineage>
</organism>
<dbReference type="PROSITE" id="PS00329">
    <property type="entry name" value="HSP70_2"/>
    <property type="match status" value="1"/>
</dbReference>
<dbReference type="Gene3D" id="3.30.30.30">
    <property type="match status" value="1"/>
</dbReference>
<comment type="caution">
    <text evidence="17">The sequence shown here is derived from an EMBL/GenBank/DDBJ whole genome shotgun (WGS) entry which is preliminary data.</text>
</comment>
<proteinExistence type="inferred from homology"/>
<dbReference type="InterPro" id="IPR043129">
    <property type="entry name" value="ATPase_NBD"/>
</dbReference>
<reference evidence="17 18" key="1">
    <citation type="submission" date="2014-06" db="EMBL/GenBank/DDBJ databases">
        <title>The Genome of the Aflatoxigenic Filamentous Fungus Aspergillus nomius.</title>
        <authorList>
            <person name="Moore M.G."/>
            <person name="Shannon B.M."/>
            <person name="Brian M.M."/>
        </authorList>
    </citation>
    <scope>NUCLEOTIDE SEQUENCE [LARGE SCALE GENOMIC DNA]</scope>
    <source>
        <strain evidence="17 18">NRRL 13137</strain>
    </source>
</reference>
<dbReference type="PRINTS" id="PR00301">
    <property type="entry name" value="HEATSHOCK70"/>
</dbReference>
<dbReference type="GO" id="GO:0005524">
    <property type="term" value="F:ATP binding"/>
    <property type="evidence" value="ECO:0007669"/>
    <property type="project" value="UniProtKB-KW"/>
</dbReference>
<dbReference type="FunFam" id="2.60.34.10:FF:000002">
    <property type="entry name" value="Heat shock 70 kDa"/>
    <property type="match status" value="1"/>
</dbReference>
<keyword evidence="11" id="KW-0143">Chaperone</keyword>
<dbReference type="InterPro" id="IPR029048">
    <property type="entry name" value="HSP70_C_sf"/>
</dbReference>
<dbReference type="PROSITE" id="PS00297">
    <property type="entry name" value="HSP70_1"/>
    <property type="match status" value="1"/>
</dbReference>
<dbReference type="EC" id="3.6.4.10" evidence="4"/>
<evidence type="ECO:0000256" key="3">
    <source>
        <dbReference type="ARBA" id="ARBA00007381"/>
    </source>
</evidence>
<evidence type="ECO:0000256" key="10">
    <source>
        <dbReference type="ARBA" id="ARBA00023016"/>
    </source>
</evidence>
<dbReference type="GO" id="GO:0005788">
    <property type="term" value="C:endoplasmic reticulum lumen"/>
    <property type="evidence" value="ECO:0007669"/>
    <property type="project" value="UniProtKB-SubCell"/>
</dbReference>
<evidence type="ECO:0000256" key="9">
    <source>
        <dbReference type="ARBA" id="ARBA00022840"/>
    </source>
</evidence>
<name>A0A0L1J4W2_ASPN3</name>
<gene>
    <name evidence="17" type="ORF">ANOM_004777</name>
</gene>
<dbReference type="RefSeq" id="XP_015407707.1">
    <property type="nucleotide sequence ID" value="XM_015550034.1"/>
</dbReference>
<keyword evidence="6 16" id="KW-0732">Signal</keyword>
<comment type="function">
    <text evidence="1">Probably plays a role in facilitating the assembly of multimeric protein complexes inside the ER. Is required for secretory polypeptide translocation. May physically associate with SEC63 protein in the endoplasmic reticulum and this interaction may be regulated by ATP hydrolysis.</text>
</comment>
<dbReference type="InterPro" id="IPR013126">
    <property type="entry name" value="Hsp_70_fam"/>
</dbReference>
<keyword evidence="8" id="KW-0256">Endoplasmic reticulum</keyword>
<comment type="similarity">
    <text evidence="3 15">Belongs to the heat shock protein 70 family.</text>
</comment>
<evidence type="ECO:0000256" key="8">
    <source>
        <dbReference type="ARBA" id="ARBA00022824"/>
    </source>
</evidence>
<dbReference type="Gene3D" id="3.90.640.10">
    <property type="entry name" value="Actin, Chain A, domain 4"/>
    <property type="match status" value="1"/>
</dbReference>
<dbReference type="InterPro" id="IPR029047">
    <property type="entry name" value="HSP70_peptide-bd_sf"/>
</dbReference>
<dbReference type="GeneID" id="26806581"/>
<keyword evidence="18" id="KW-1185">Reference proteome</keyword>
<keyword evidence="9 15" id="KW-0067">ATP-binding</keyword>
<dbReference type="Pfam" id="PF00012">
    <property type="entry name" value="HSP70"/>
    <property type="match status" value="1"/>
</dbReference>
<dbReference type="InterPro" id="IPR042050">
    <property type="entry name" value="BIP_NBD"/>
</dbReference>
<comment type="catalytic activity">
    <reaction evidence="13">
        <text>ATP + H2O = ADP + phosphate + H(+)</text>
        <dbReference type="Rhea" id="RHEA:13065"/>
        <dbReference type="ChEBI" id="CHEBI:15377"/>
        <dbReference type="ChEBI" id="CHEBI:15378"/>
        <dbReference type="ChEBI" id="CHEBI:30616"/>
        <dbReference type="ChEBI" id="CHEBI:43474"/>
        <dbReference type="ChEBI" id="CHEBI:456216"/>
        <dbReference type="EC" id="3.6.4.10"/>
    </reaction>
</comment>
<evidence type="ECO:0000256" key="12">
    <source>
        <dbReference type="ARBA" id="ARBA00031728"/>
    </source>
</evidence>
<dbReference type="SUPFAM" id="SSF100920">
    <property type="entry name" value="Heat shock protein 70kD (HSP70), peptide-binding domain"/>
    <property type="match status" value="1"/>
</dbReference>
<dbReference type="CDD" id="cd10241">
    <property type="entry name" value="ASKHA_NBD_HSP70_BiP"/>
    <property type="match status" value="1"/>
</dbReference>
<dbReference type="Gene3D" id="3.30.420.40">
    <property type="match status" value="2"/>
</dbReference>
<feature type="chain" id="PRO_5005553397" description="Endoplasmic reticulum chaperone BIP" evidence="16">
    <location>
        <begin position="40"/>
        <end position="672"/>
    </location>
</feature>
<dbReference type="Gene3D" id="2.60.34.10">
    <property type="entry name" value="Substrate Binding Domain Of DNAk, Chain A, domain 1"/>
    <property type="match status" value="1"/>
</dbReference>
<dbReference type="Proteomes" id="UP000037505">
    <property type="component" value="Unassembled WGS sequence"/>
</dbReference>
<dbReference type="SUPFAM" id="SSF100934">
    <property type="entry name" value="Heat shock protein 70kD (HSP70), C-terminal subdomain"/>
    <property type="match status" value="1"/>
</dbReference>
<evidence type="ECO:0000256" key="1">
    <source>
        <dbReference type="ARBA" id="ARBA00002226"/>
    </source>
</evidence>
<accession>A0A0L1J4W2</accession>
<evidence type="ECO:0000313" key="17">
    <source>
        <dbReference type="EMBL" id="KNG86784.1"/>
    </source>
</evidence>
<comment type="subcellular location">
    <subcellularLocation>
        <location evidence="2">Endoplasmic reticulum lumen</location>
    </subcellularLocation>
</comment>
<dbReference type="FunFam" id="3.30.420.40:FF:000026">
    <property type="entry name" value="Heat shock protein 70"/>
    <property type="match status" value="1"/>
</dbReference>
<evidence type="ECO:0000256" key="4">
    <source>
        <dbReference type="ARBA" id="ARBA00012554"/>
    </source>
</evidence>
<dbReference type="FunFam" id="1.20.1270.10:FF:000009">
    <property type="entry name" value="DnaK-type molecular chaperone BiP"/>
    <property type="match status" value="1"/>
</dbReference>
<keyword evidence="7 15" id="KW-0547">Nucleotide-binding</keyword>
<dbReference type="FunFam" id="3.90.640.10:FF:000153">
    <property type="entry name" value="Endoplasmic reticulum chaperone BiP"/>
    <property type="match status" value="1"/>
</dbReference>
<evidence type="ECO:0000256" key="5">
    <source>
        <dbReference type="ARBA" id="ARBA00019933"/>
    </source>
</evidence>
<evidence type="ECO:0000256" key="6">
    <source>
        <dbReference type="ARBA" id="ARBA00022729"/>
    </source>
</evidence>
<dbReference type="InterPro" id="IPR018181">
    <property type="entry name" value="Heat_shock_70_CS"/>
</dbReference>
<evidence type="ECO:0000313" key="18">
    <source>
        <dbReference type="Proteomes" id="UP000037505"/>
    </source>
</evidence>
<evidence type="ECO:0000256" key="11">
    <source>
        <dbReference type="ARBA" id="ARBA00023186"/>
    </source>
</evidence>
<dbReference type="PANTHER" id="PTHR19375">
    <property type="entry name" value="HEAT SHOCK PROTEIN 70KDA"/>
    <property type="match status" value="1"/>
</dbReference>
<evidence type="ECO:0000256" key="2">
    <source>
        <dbReference type="ARBA" id="ARBA00004319"/>
    </source>
</evidence>
<dbReference type="FunFam" id="3.30.420.40:FF:000172">
    <property type="entry name" value="Heat shock 70 kDa protein"/>
    <property type="match status" value="1"/>
</dbReference>
<keyword evidence="10" id="KW-0346">Stress response</keyword>
<dbReference type="AlphaFoldDB" id="A0A0L1J4W2"/>
<evidence type="ECO:0000256" key="16">
    <source>
        <dbReference type="SAM" id="SignalP"/>
    </source>
</evidence>
<dbReference type="FunFam" id="3.30.30.30:FF:000005">
    <property type="entry name" value="Heat shock protein ssb1"/>
    <property type="match status" value="1"/>
</dbReference>
<dbReference type="GO" id="GO:0006950">
    <property type="term" value="P:response to stress"/>
    <property type="evidence" value="ECO:0007669"/>
    <property type="project" value="UniProtKB-ARBA"/>
</dbReference>
<dbReference type="SUPFAM" id="SSF53067">
    <property type="entry name" value="Actin-like ATPase domain"/>
    <property type="match status" value="2"/>
</dbReference>
<dbReference type="NCBIfam" id="NF001413">
    <property type="entry name" value="PRK00290.1"/>
    <property type="match status" value="1"/>
</dbReference>
<protein>
    <recommendedName>
        <fullName evidence="14">Endoplasmic reticulum chaperone BIP</fullName>
        <ecNumber evidence="4">3.6.4.10</ecNumber>
    </recommendedName>
    <alternativeName>
        <fullName evidence="5">Endoplasmic reticulum chaperone BiP</fullName>
    </alternativeName>
    <alternativeName>
        <fullName evidence="12">Immunoglobulin heavy chain-binding protein homolog</fullName>
    </alternativeName>
</protein>
<evidence type="ECO:0000256" key="15">
    <source>
        <dbReference type="RuleBase" id="RU003322"/>
    </source>
</evidence>
<evidence type="ECO:0000256" key="7">
    <source>
        <dbReference type="ARBA" id="ARBA00022741"/>
    </source>
</evidence>
<dbReference type="EMBL" id="JNOM01000103">
    <property type="protein sequence ID" value="KNG86784.1"/>
    <property type="molecule type" value="Genomic_DNA"/>
</dbReference>